<evidence type="ECO:0000313" key="1">
    <source>
        <dbReference type="EMBL" id="EQD54753.1"/>
    </source>
</evidence>
<comment type="caution">
    <text evidence="1">The sequence shown here is derived from an EMBL/GenBank/DDBJ whole genome shotgun (WGS) entry which is preliminary data.</text>
</comment>
<accession>T1ADN6</accession>
<dbReference type="EMBL" id="AUZY01006317">
    <property type="protein sequence ID" value="EQD54753.1"/>
    <property type="molecule type" value="Genomic_DNA"/>
</dbReference>
<dbReference type="AlphaFoldDB" id="T1ADN6"/>
<organism evidence="1">
    <name type="scientific">mine drainage metagenome</name>
    <dbReference type="NCBI Taxonomy" id="410659"/>
    <lineage>
        <taxon>unclassified sequences</taxon>
        <taxon>metagenomes</taxon>
        <taxon>ecological metagenomes</taxon>
    </lineage>
</organism>
<reference evidence="1" key="2">
    <citation type="journal article" date="2014" name="ISME J.">
        <title>Microbial stratification in low pH oxic and suboxic macroscopic growths along an acid mine drainage.</title>
        <authorList>
            <person name="Mendez-Garcia C."/>
            <person name="Mesa V."/>
            <person name="Sprenger R.R."/>
            <person name="Richter M."/>
            <person name="Diez M.S."/>
            <person name="Solano J."/>
            <person name="Bargiela R."/>
            <person name="Golyshina O.V."/>
            <person name="Manteca A."/>
            <person name="Ramos J.L."/>
            <person name="Gallego J.R."/>
            <person name="Llorente I."/>
            <person name="Martins Dos Santos V.A."/>
            <person name="Jensen O.N."/>
            <person name="Pelaez A.I."/>
            <person name="Sanchez J."/>
            <person name="Ferrer M."/>
        </authorList>
    </citation>
    <scope>NUCLEOTIDE SEQUENCE</scope>
</reference>
<gene>
    <name evidence="1" type="ORF">B1B_09526</name>
</gene>
<sequence>MYVDVSKSIQYGKTYTRYLLRESYRDNGKVKQRTVGNISHCSPEEIQAIRLALKYKGN</sequence>
<feature type="non-terminal residue" evidence="1">
    <location>
        <position position="58"/>
    </location>
</feature>
<protein>
    <submittedName>
        <fullName evidence="1">Uncharacterized protein</fullName>
    </submittedName>
</protein>
<name>T1ADN6_9ZZZZ</name>
<reference evidence="1" key="1">
    <citation type="submission" date="2013-08" db="EMBL/GenBank/DDBJ databases">
        <authorList>
            <person name="Mendez C."/>
            <person name="Richter M."/>
            <person name="Ferrer M."/>
            <person name="Sanchez J."/>
        </authorList>
    </citation>
    <scope>NUCLEOTIDE SEQUENCE</scope>
</reference>
<proteinExistence type="predicted"/>